<name>A0AAW8CHZ6_9PAST</name>
<dbReference type="InterPro" id="IPR001387">
    <property type="entry name" value="Cro/C1-type_HTH"/>
</dbReference>
<evidence type="ECO:0000256" key="3">
    <source>
        <dbReference type="ARBA" id="ARBA00023163"/>
    </source>
</evidence>
<comment type="caution">
    <text evidence="5">The sequence shown here is derived from an EMBL/GenBank/DDBJ whole genome shotgun (WGS) entry which is preliminary data.</text>
</comment>
<feature type="domain" description="HTH cro/C1-type" evidence="4">
    <location>
        <begin position="48"/>
        <end position="100"/>
    </location>
</feature>
<dbReference type="PANTHER" id="PTHR36511">
    <property type="entry name" value="MERR FAMILY BACTERIAL REGULATORY PROTEIN"/>
    <property type="match status" value="1"/>
</dbReference>
<sequence>MVDIDNIDIKTHEFTGQELGELLLQSVKQMKNNEVAKEHTVTVNNAVEARQKVGLSQREFAKIMGVSVRTLQAWEQGKRQPSGSAITLLKIATQKPQVLLSVL</sequence>
<keyword evidence="2" id="KW-0238">DNA-binding</keyword>
<organism evidence="5 6">
    <name type="scientific">Phocoenobacter atlanticus subsp. atlanticus</name>
    <dbReference type="NCBI Taxonomy" id="3061285"/>
    <lineage>
        <taxon>Bacteria</taxon>
        <taxon>Pseudomonadati</taxon>
        <taxon>Pseudomonadota</taxon>
        <taxon>Gammaproteobacteria</taxon>
        <taxon>Pasteurellales</taxon>
        <taxon>Pasteurellaceae</taxon>
        <taxon>Phocoenobacter</taxon>
        <taxon>Phocoenobacter atlanticus</taxon>
    </lineage>
</organism>
<keyword evidence="6" id="KW-1185">Reference proteome</keyword>
<dbReference type="Pfam" id="PF01381">
    <property type="entry name" value="HTH_3"/>
    <property type="match status" value="1"/>
</dbReference>
<accession>A0AAW8CHZ6</accession>
<dbReference type="CDD" id="cd00093">
    <property type="entry name" value="HTH_XRE"/>
    <property type="match status" value="1"/>
</dbReference>
<dbReference type="SUPFAM" id="SSF47413">
    <property type="entry name" value="lambda repressor-like DNA-binding domains"/>
    <property type="match status" value="1"/>
</dbReference>
<reference evidence="5 6" key="1">
    <citation type="journal article" date="2023" name="Front. Microbiol.">
        <title>Phylogeography and host specificity of Pasteurellaceae pathogenic to sea-farmed fish in the north-east Atlantic.</title>
        <authorList>
            <person name="Gulla S."/>
            <person name="Colquhoun D.J."/>
            <person name="Olsen A.B."/>
            <person name="Spilsberg B."/>
            <person name="Lagesen K."/>
            <person name="Aakesson C.P."/>
            <person name="Strom S."/>
            <person name="Manji F."/>
            <person name="Birkbeck T.H."/>
            <person name="Nilsen H.K."/>
        </authorList>
    </citation>
    <scope>NUCLEOTIDE SEQUENCE [LARGE SCALE GENOMIC DNA]</scope>
    <source>
        <strain evidence="5 6">NVIB3131</strain>
    </source>
</reference>
<dbReference type="RefSeq" id="WP_306352465.1">
    <property type="nucleotide sequence ID" value="NZ_JASAWV010000037.1"/>
</dbReference>
<dbReference type="EMBL" id="JASAXT010000029">
    <property type="protein sequence ID" value="MDP8149430.1"/>
    <property type="molecule type" value="Genomic_DNA"/>
</dbReference>
<dbReference type="Proteomes" id="UP001226020">
    <property type="component" value="Unassembled WGS sequence"/>
</dbReference>
<dbReference type="SMART" id="SM00530">
    <property type="entry name" value="HTH_XRE"/>
    <property type="match status" value="1"/>
</dbReference>
<proteinExistence type="predicted"/>
<dbReference type="PANTHER" id="PTHR36511:SF4">
    <property type="entry name" value="ANTITOXIN MQSA"/>
    <property type="match status" value="1"/>
</dbReference>
<evidence type="ECO:0000256" key="2">
    <source>
        <dbReference type="ARBA" id="ARBA00023125"/>
    </source>
</evidence>
<dbReference type="InterPro" id="IPR010982">
    <property type="entry name" value="Lambda_DNA-bd_dom_sf"/>
</dbReference>
<dbReference type="InterPro" id="IPR052359">
    <property type="entry name" value="HTH-type_reg/antitoxin"/>
</dbReference>
<evidence type="ECO:0000256" key="1">
    <source>
        <dbReference type="ARBA" id="ARBA00023015"/>
    </source>
</evidence>
<keyword evidence="1" id="KW-0805">Transcription regulation</keyword>
<keyword evidence="3" id="KW-0804">Transcription</keyword>
<dbReference type="GO" id="GO:0003677">
    <property type="term" value="F:DNA binding"/>
    <property type="evidence" value="ECO:0007669"/>
    <property type="project" value="UniProtKB-KW"/>
</dbReference>
<evidence type="ECO:0000259" key="4">
    <source>
        <dbReference type="PROSITE" id="PS50943"/>
    </source>
</evidence>
<evidence type="ECO:0000313" key="6">
    <source>
        <dbReference type="Proteomes" id="UP001226020"/>
    </source>
</evidence>
<dbReference type="Gene3D" id="1.10.260.40">
    <property type="entry name" value="lambda repressor-like DNA-binding domains"/>
    <property type="match status" value="1"/>
</dbReference>
<dbReference type="AlphaFoldDB" id="A0AAW8CHZ6"/>
<protein>
    <submittedName>
        <fullName evidence="5">Helix-turn-helix domain-containing protein</fullName>
    </submittedName>
</protein>
<dbReference type="PROSITE" id="PS50943">
    <property type="entry name" value="HTH_CROC1"/>
    <property type="match status" value="1"/>
</dbReference>
<gene>
    <name evidence="5" type="ORF">QJU57_10160</name>
</gene>
<evidence type="ECO:0000313" key="5">
    <source>
        <dbReference type="EMBL" id="MDP8149430.1"/>
    </source>
</evidence>